<dbReference type="Proteomes" id="UP001057520">
    <property type="component" value="Chromosome"/>
</dbReference>
<accession>A0ABY4ZXI2</accession>
<dbReference type="EMBL" id="CP096040">
    <property type="protein sequence ID" value="USQ96672.1"/>
    <property type="molecule type" value="Genomic_DNA"/>
</dbReference>
<feature type="DNA-binding region" description="H-T-H motif" evidence="2">
    <location>
        <begin position="34"/>
        <end position="53"/>
    </location>
</feature>
<dbReference type="Gene3D" id="1.10.357.10">
    <property type="entry name" value="Tetracycline Repressor, domain 2"/>
    <property type="match status" value="1"/>
</dbReference>
<dbReference type="Pfam" id="PF00440">
    <property type="entry name" value="TetR_N"/>
    <property type="match status" value="1"/>
</dbReference>
<keyword evidence="1 2" id="KW-0238">DNA-binding</keyword>
<evidence type="ECO:0000256" key="1">
    <source>
        <dbReference type="ARBA" id="ARBA00023125"/>
    </source>
</evidence>
<evidence type="ECO:0000259" key="3">
    <source>
        <dbReference type="PROSITE" id="PS50977"/>
    </source>
</evidence>
<feature type="domain" description="HTH tetR-type" evidence="3">
    <location>
        <begin position="11"/>
        <end position="71"/>
    </location>
</feature>
<dbReference type="SUPFAM" id="SSF46689">
    <property type="entry name" value="Homeodomain-like"/>
    <property type="match status" value="1"/>
</dbReference>
<keyword evidence="5" id="KW-1185">Reference proteome</keyword>
<reference evidence="4 5" key="1">
    <citation type="submission" date="2022-04" db="EMBL/GenBank/DDBJ databases">
        <title>Genome sequence of soybean root-associated Caulobacter segnis RL271.</title>
        <authorList>
            <person name="Longley R."/>
            <person name="Bonito G."/>
            <person name="Trigodet F."/>
            <person name="Crosson S."/>
            <person name="Fiebig A."/>
        </authorList>
    </citation>
    <scope>NUCLEOTIDE SEQUENCE [LARGE SCALE GENOMIC DNA]</scope>
    <source>
        <strain evidence="4 5">RL271</strain>
    </source>
</reference>
<protein>
    <submittedName>
        <fullName evidence="4">TetR/AcrR family transcriptional regulator</fullName>
    </submittedName>
</protein>
<sequence>MAGSLRERGKARRYAEIVAAASGLWRAQGFENVALSQIAAAAQVAPQTIYNLIGGLDAVGLAVINVAMDRVEAALADTRATGVALALEAARVSAQLYIDDAALYRQVLVRIPRVLFDGTHIGRDAADPAVRAMVQAQAAGEIAPRVDADRLGRVIYSNYLGAIYDWACGDSTDAGFLETAQIGVLAPVVACATDAARPALAERLLALMSR</sequence>
<name>A0ABY4ZXI2_9CAUL</name>
<dbReference type="InterPro" id="IPR001647">
    <property type="entry name" value="HTH_TetR"/>
</dbReference>
<evidence type="ECO:0000313" key="4">
    <source>
        <dbReference type="EMBL" id="USQ96672.1"/>
    </source>
</evidence>
<evidence type="ECO:0000256" key="2">
    <source>
        <dbReference type="PROSITE-ProRule" id="PRU00335"/>
    </source>
</evidence>
<gene>
    <name evidence="4" type="ORF">MZV50_03550</name>
</gene>
<dbReference type="InterPro" id="IPR009057">
    <property type="entry name" value="Homeodomain-like_sf"/>
</dbReference>
<organism evidence="4 5">
    <name type="scientific">Caulobacter segnis</name>
    <dbReference type="NCBI Taxonomy" id="88688"/>
    <lineage>
        <taxon>Bacteria</taxon>
        <taxon>Pseudomonadati</taxon>
        <taxon>Pseudomonadota</taxon>
        <taxon>Alphaproteobacteria</taxon>
        <taxon>Caulobacterales</taxon>
        <taxon>Caulobacteraceae</taxon>
        <taxon>Caulobacter</taxon>
    </lineage>
</organism>
<dbReference type="SUPFAM" id="SSF48498">
    <property type="entry name" value="Tetracyclin repressor-like, C-terminal domain"/>
    <property type="match status" value="1"/>
</dbReference>
<dbReference type="PROSITE" id="PS50977">
    <property type="entry name" value="HTH_TETR_2"/>
    <property type="match status" value="1"/>
</dbReference>
<proteinExistence type="predicted"/>
<evidence type="ECO:0000313" key="5">
    <source>
        <dbReference type="Proteomes" id="UP001057520"/>
    </source>
</evidence>
<dbReference type="InterPro" id="IPR036271">
    <property type="entry name" value="Tet_transcr_reg_TetR-rel_C_sf"/>
</dbReference>